<accession>A0ABU5SA69</accession>
<protein>
    <submittedName>
        <fullName evidence="1">PIN domain-containing protein</fullName>
    </submittedName>
</protein>
<proteinExistence type="predicted"/>
<dbReference type="SUPFAM" id="SSF88723">
    <property type="entry name" value="PIN domain-like"/>
    <property type="match status" value="1"/>
</dbReference>
<reference evidence="1 2" key="1">
    <citation type="submission" date="2023-12" db="EMBL/GenBank/DDBJ databases">
        <title>Novel species of the genus Arcicella isolated from rivers.</title>
        <authorList>
            <person name="Lu H."/>
        </authorList>
    </citation>
    <scope>NUCLEOTIDE SEQUENCE [LARGE SCALE GENOMIC DNA]</scope>
    <source>
        <strain evidence="1 2">DC2W</strain>
    </source>
</reference>
<gene>
    <name evidence="1" type="ORF">VB776_20760</name>
</gene>
<organism evidence="1 2">
    <name type="scientific">Arcicella gelida</name>
    <dbReference type="NCBI Taxonomy" id="2984195"/>
    <lineage>
        <taxon>Bacteria</taxon>
        <taxon>Pseudomonadati</taxon>
        <taxon>Bacteroidota</taxon>
        <taxon>Cytophagia</taxon>
        <taxon>Cytophagales</taxon>
        <taxon>Flectobacillaceae</taxon>
        <taxon>Arcicella</taxon>
    </lineage>
</organism>
<dbReference type="EMBL" id="JAYGIL010000035">
    <property type="protein sequence ID" value="MEA5405382.1"/>
    <property type="molecule type" value="Genomic_DNA"/>
</dbReference>
<dbReference type="RefSeq" id="WP_323698791.1">
    <property type="nucleotide sequence ID" value="NZ_JAYGIL010000035.1"/>
</dbReference>
<dbReference type="Proteomes" id="UP001303899">
    <property type="component" value="Unassembled WGS sequence"/>
</dbReference>
<sequence length="163" mass="18550">MNYSVLLDTSFFIRLLNDEDPLHINARGYFKYFLEQGVTLKVSTITIAEYCVKGSITDLPLNNIQILPFNLDHAKRTGEFARIVFNAQGKVKDNSISPRTIIPNDSKLFAQADVDKSIHYFVTSDARSFAIYNILRSEASPQFQIIDINTPFNEIFGKLDFGF</sequence>
<dbReference type="InterPro" id="IPR029060">
    <property type="entry name" value="PIN-like_dom_sf"/>
</dbReference>
<evidence type="ECO:0000313" key="1">
    <source>
        <dbReference type="EMBL" id="MEA5405382.1"/>
    </source>
</evidence>
<comment type="caution">
    <text evidence="1">The sequence shown here is derived from an EMBL/GenBank/DDBJ whole genome shotgun (WGS) entry which is preliminary data.</text>
</comment>
<dbReference type="Gene3D" id="3.40.50.1010">
    <property type="entry name" value="5'-nuclease"/>
    <property type="match status" value="1"/>
</dbReference>
<name>A0ABU5SA69_9BACT</name>
<keyword evidence="2" id="KW-1185">Reference proteome</keyword>
<evidence type="ECO:0000313" key="2">
    <source>
        <dbReference type="Proteomes" id="UP001303899"/>
    </source>
</evidence>